<protein>
    <submittedName>
        <fullName evidence="2">Uncharacterized protein</fullName>
    </submittedName>
</protein>
<sequence>MKDEYGYPVQGDPEKVRLLQEYLEEGKAGAEDYAASLGLVPPEGAVNVLGLVFDPDDNELGPYWSDDQDESPERVG</sequence>
<feature type="region of interest" description="Disordered" evidence="1">
    <location>
        <begin position="57"/>
        <end position="76"/>
    </location>
</feature>
<dbReference type="Proteomes" id="UP000622552">
    <property type="component" value="Unassembled WGS sequence"/>
</dbReference>
<dbReference type="RefSeq" id="WP_197007087.1">
    <property type="nucleotide sequence ID" value="NZ_BONS01000005.1"/>
</dbReference>
<dbReference type="EMBL" id="JADOUF010000001">
    <property type="protein sequence ID" value="MBG6140555.1"/>
    <property type="molecule type" value="Genomic_DNA"/>
</dbReference>
<evidence type="ECO:0000256" key="1">
    <source>
        <dbReference type="SAM" id="MobiDB-lite"/>
    </source>
</evidence>
<organism evidence="2 3">
    <name type="scientific">Longispora fulva</name>
    <dbReference type="NCBI Taxonomy" id="619741"/>
    <lineage>
        <taxon>Bacteria</taxon>
        <taxon>Bacillati</taxon>
        <taxon>Actinomycetota</taxon>
        <taxon>Actinomycetes</taxon>
        <taxon>Micromonosporales</taxon>
        <taxon>Micromonosporaceae</taxon>
        <taxon>Longispora</taxon>
    </lineage>
</organism>
<reference evidence="2" key="1">
    <citation type="submission" date="2020-11" db="EMBL/GenBank/DDBJ databases">
        <title>Sequencing the genomes of 1000 actinobacteria strains.</title>
        <authorList>
            <person name="Klenk H.-P."/>
        </authorList>
    </citation>
    <scope>NUCLEOTIDE SEQUENCE</scope>
    <source>
        <strain evidence="2">DSM 45356</strain>
    </source>
</reference>
<comment type="caution">
    <text evidence="2">The sequence shown here is derived from an EMBL/GenBank/DDBJ whole genome shotgun (WGS) entry which is preliminary data.</text>
</comment>
<name>A0A8J7GVW1_9ACTN</name>
<keyword evidence="3" id="KW-1185">Reference proteome</keyword>
<proteinExistence type="predicted"/>
<evidence type="ECO:0000313" key="2">
    <source>
        <dbReference type="EMBL" id="MBG6140555.1"/>
    </source>
</evidence>
<gene>
    <name evidence="2" type="ORF">IW245_006749</name>
</gene>
<accession>A0A8J7GVW1</accession>
<evidence type="ECO:0000313" key="3">
    <source>
        <dbReference type="Proteomes" id="UP000622552"/>
    </source>
</evidence>
<dbReference type="AlphaFoldDB" id="A0A8J7GVW1"/>